<gene>
    <name evidence="1" type="ORF">GGX14DRAFT_396374</name>
</gene>
<sequence length="125" mass="13284">MYSTYILQNVVVQCLTEVTAVTAVTEATVQHTGTSGIVTSGIVASGIGHLLGSWGDTVSPGESRYALCTYTRPGVLAPPALLPPSSASTQWVWASDLSWGVTAYSGDEKFCPRSFWPVMASNHFK</sequence>
<organism evidence="1 2">
    <name type="scientific">Mycena pura</name>
    <dbReference type="NCBI Taxonomy" id="153505"/>
    <lineage>
        <taxon>Eukaryota</taxon>
        <taxon>Fungi</taxon>
        <taxon>Dikarya</taxon>
        <taxon>Basidiomycota</taxon>
        <taxon>Agaricomycotina</taxon>
        <taxon>Agaricomycetes</taxon>
        <taxon>Agaricomycetidae</taxon>
        <taxon>Agaricales</taxon>
        <taxon>Marasmiineae</taxon>
        <taxon>Mycenaceae</taxon>
        <taxon>Mycena</taxon>
    </lineage>
</organism>
<accession>A0AAD6YFR9</accession>
<protein>
    <submittedName>
        <fullName evidence="1">Uncharacterized protein</fullName>
    </submittedName>
</protein>
<dbReference type="Proteomes" id="UP001219525">
    <property type="component" value="Unassembled WGS sequence"/>
</dbReference>
<dbReference type="AlphaFoldDB" id="A0AAD6YFR9"/>
<evidence type="ECO:0000313" key="1">
    <source>
        <dbReference type="EMBL" id="KAJ7207557.1"/>
    </source>
</evidence>
<name>A0AAD6YFR9_9AGAR</name>
<evidence type="ECO:0000313" key="2">
    <source>
        <dbReference type="Proteomes" id="UP001219525"/>
    </source>
</evidence>
<comment type="caution">
    <text evidence="1">The sequence shown here is derived from an EMBL/GenBank/DDBJ whole genome shotgun (WGS) entry which is preliminary data.</text>
</comment>
<dbReference type="EMBL" id="JARJCW010000036">
    <property type="protein sequence ID" value="KAJ7207557.1"/>
    <property type="molecule type" value="Genomic_DNA"/>
</dbReference>
<reference evidence="1" key="1">
    <citation type="submission" date="2023-03" db="EMBL/GenBank/DDBJ databases">
        <title>Massive genome expansion in bonnet fungi (Mycena s.s.) driven by repeated elements and novel gene families across ecological guilds.</title>
        <authorList>
            <consortium name="Lawrence Berkeley National Laboratory"/>
            <person name="Harder C.B."/>
            <person name="Miyauchi S."/>
            <person name="Viragh M."/>
            <person name="Kuo A."/>
            <person name="Thoen E."/>
            <person name="Andreopoulos B."/>
            <person name="Lu D."/>
            <person name="Skrede I."/>
            <person name="Drula E."/>
            <person name="Henrissat B."/>
            <person name="Morin E."/>
            <person name="Kohler A."/>
            <person name="Barry K."/>
            <person name="LaButti K."/>
            <person name="Morin E."/>
            <person name="Salamov A."/>
            <person name="Lipzen A."/>
            <person name="Mereny Z."/>
            <person name="Hegedus B."/>
            <person name="Baldrian P."/>
            <person name="Stursova M."/>
            <person name="Weitz H."/>
            <person name="Taylor A."/>
            <person name="Grigoriev I.V."/>
            <person name="Nagy L.G."/>
            <person name="Martin F."/>
            <person name="Kauserud H."/>
        </authorList>
    </citation>
    <scope>NUCLEOTIDE SEQUENCE</scope>
    <source>
        <strain evidence="1">9144</strain>
    </source>
</reference>
<keyword evidence="2" id="KW-1185">Reference proteome</keyword>
<proteinExistence type="predicted"/>